<dbReference type="EMBL" id="CM009303">
    <property type="protein sequence ID" value="PNT02926.1"/>
    <property type="molecule type" value="Genomic_DNA"/>
</dbReference>
<organism evidence="1 2">
    <name type="scientific">Populus trichocarpa</name>
    <name type="common">Western balsam poplar</name>
    <name type="synonym">Populus balsamifera subsp. trichocarpa</name>
    <dbReference type="NCBI Taxonomy" id="3694"/>
    <lineage>
        <taxon>Eukaryota</taxon>
        <taxon>Viridiplantae</taxon>
        <taxon>Streptophyta</taxon>
        <taxon>Embryophyta</taxon>
        <taxon>Tracheophyta</taxon>
        <taxon>Spermatophyta</taxon>
        <taxon>Magnoliopsida</taxon>
        <taxon>eudicotyledons</taxon>
        <taxon>Gunneridae</taxon>
        <taxon>Pentapetalae</taxon>
        <taxon>rosids</taxon>
        <taxon>fabids</taxon>
        <taxon>Malpighiales</taxon>
        <taxon>Salicaceae</taxon>
        <taxon>Saliceae</taxon>
        <taxon>Populus</taxon>
    </lineage>
</organism>
<sequence>MAFRKLFSRRAIINGYRVPSPAGAATLDHSSSPMRYNIPQNNATYRTNLHKMLLTGDSIDKGFFRRFLHRRAVDRLSEFLSIPVGGKFREKLKDISPFGIYVENAKNILSLLW</sequence>
<dbReference type="STRING" id="3694.A0A2K1XQ80"/>
<gene>
    <name evidence="1" type="ORF">POPTR_014G040900</name>
</gene>
<keyword evidence="2" id="KW-1185">Reference proteome</keyword>
<proteinExistence type="predicted"/>
<dbReference type="InParanoid" id="A0A2K1XQ80"/>
<evidence type="ECO:0000313" key="2">
    <source>
        <dbReference type="Proteomes" id="UP000006729"/>
    </source>
</evidence>
<dbReference type="Proteomes" id="UP000006729">
    <property type="component" value="Chromosome 14"/>
</dbReference>
<accession>A0A2K1XQ80</accession>
<evidence type="ECO:0000313" key="1">
    <source>
        <dbReference type="EMBL" id="PNT02926.1"/>
    </source>
</evidence>
<protein>
    <submittedName>
        <fullName evidence="1">Uncharacterized protein</fullName>
    </submittedName>
</protein>
<reference evidence="1 2" key="1">
    <citation type="journal article" date="2006" name="Science">
        <title>The genome of black cottonwood, Populus trichocarpa (Torr. &amp; Gray).</title>
        <authorList>
            <person name="Tuskan G.A."/>
            <person name="Difazio S."/>
            <person name="Jansson S."/>
            <person name="Bohlmann J."/>
            <person name="Grigoriev I."/>
            <person name="Hellsten U."/>
            <person name="Putnam N."/>
            <person name="Ralph S."/>
            <person name="Rombauts S."/>
            <person name="Salamov A."/>
            <person name="Schein J."/>
            <person name="Sterck L."/>
            <person name="Aerts A."/>
            <person name="Bhalerao R.R."/>
            <person name="Bhalerao R.P."/>
            <person name="Blaudez D."/>
            <person name="Boerjan W."/>
            <person name="Brun A."/>
            <person name="Brunner A."/>
            <person name="Busov V."/>
            <person name="Campbell M."/>
            <person name="Carlson J."/>
            <person name="Chalot M."/>
            <person name="Chapman J."/>
            <person name="Chen G.L."/>
            <person name="Cooper D."/>
            <person name="Coutinho P.M."/>
            <person name="Couturier J."/>
            <person name="Covert S."/>
            <person name="Cronk Q."/>
            <person name="Cunningham R."/>
            <person name="Davis J."/>
            <person name="Degroeve S."/>
            <person name="Dejardin A."/>
            <person name="Depamphilis C."/>
            <person name="Detter J."/>
            <person name="Dirks B."/>
            <person name="Dubchak I."/>
            <person name="Duplessis S."/>
            <person name="Ehlting J."/>
            <person name="Ellis B."/>
            <person name="Gendler K."/>
            <person name="Goodstein D."/>
            <person name="Gribskov M."/>
            <person name="Grimwood J."/>
            <person name="Groover A."/>
            <person name="Gunter L."/>
            <person name="Hamberger B."/>
            <person name="Heinze B."/>
            <person name="Helariutta Y."/>
            <person name="Henrissat B."/>
            <person name="Holligan D."/>
            <person name="Holt R."/>
            <person name="Huang W."/>
            <person name="Islam-Faridi N."/>
            <person name="Jones S."/>
            <person name="Jones-Rhoades M."/>
            <person name="Jorgensen R."/>
            <person name="Joshi C."/>
            <person name="Kangasjarvi J."/>
            <person name="Karlsson J."/>
            <person name="Kelleher C."/>
            <person name="Kirkpatrick R."/>
            <person name="Kirst M."/>
            <person name="Kohler A."/>
            <person name="Kalluri U."/>
            <person name="Larimer F."/>
            <person name="Leebens-Mack J."/>
            <person name="Leple J.C."/>
            <person name="Locascio P."/>
            <person name="Lou Y."/>
            <person name="Lucas S."/>
            <person name="Martin F."/>
            <person name="Montanini B."/>
            <person name="Napoli C."/>
            <person name="Nelson D.R."/>
            <person name="Nelson C."/>
            <person name="Nieminen K."/>
            <person name="Nilsson O."/>
            <person name="Pereda V."/>
            <person name="Peter G."/>
            <person name="Philippe R."/>
            <person name="Pilate G."/>
            <person name="Poliakov A."/>
            <person name="Razumovskaya J."/>
            <person name="Richardson P."/>
            <person name="Rinaldi C."/>
            <person name="Ritland K."/>
            <person name="Rouze P."/>
            <person name="Ryaboy D."/>
            <person name="Schmutz J."/>
            <person name="Schrader J."/>
            <person name="Segerman B."/>
            <person name="Shin H."/>
            <person name="Siddiqui A."/>
            <person name="Sterky F."/>
            <person name="Terry A."/>
            <person name="Tsai C.J."/>
            <person name="Uberbacher E."/>
            <person name="Unneberg P."/>
            <person name="Vahala J."/>
            <person name="Wall K."/>
            <person name="Wessler S."/>
            <person name="Yang G."/>
            <person name="Yin T."/>
            <person name="Douglas C."/>
            <person name="Marra M."/>
            <person name="Sandberg G."/>
            <person name="Van de Peer Y."/>
            <person name="Rokhsar D."/>
        </authorList>
    </citation>
    <scope>NUCLEOTIDE SEQUENCE [LARGE SCALE GENOMIC DNA]</scope>
    <source>
        <strain evidence="2">cv. Nisqually</strain>
    </source>
</reference>
<name>A0A2K1XQ80_POPTR</name>
<dbReference type="AlphaFoldDB" id="A0A2K1XQ80"/>